<feature type="chain" id="PRO_5031506690" description="TonB C-terminal domain-containing protein" evidence="1">
    <location>
        <begin position="27"/>
        <end position="168"/>
    </location>
</feature>
<dbReference type="SUPFAM" id="SSF74653">
    <property type="entry name" value="TolA/TonB C-terminal domain"/>
    <property type="match status" value="1"/>
</dbReference>
<dbReference type="AlphaFoldDB" id="A0A7W4VNN1"/>
<keyword evidence="3" id="KW-1185">Reference proteome</keyword>
<dbReference type="Gene3D" id="3.30.1150.10">
    <property type="match status" value="1"/>
</dbReference>
<reference evidence="2 3" key="1">
    <citation type="submission" date="2020-08" db="EMBL/GenBank/DDBJ databases">
        <title>The Agave Microbiome: Exploring the role of microbial communities in plant adaptations to desert environments.</title>
        <authorList>
            <person name="Partida-Martinez L.P."/>
        </authorList>
    </citation>
    <scope>NUCLEOTIDE SEQUENCE [LARGE SCALE GENOMIC DNA]</scope>
    <source>
        <strain evidence="2 3">AT3.9</strain>
    </source>
</reference>
<evidence type="ECO:0000313" key="2">
    <source>
        <dbReference type="EMBL" id="MBB3020502.1"/>
    </source>
</evidence>
<feature type="signal peptide" evidence="1">
    <location>
        <begin position="1"/>
        <end position="26"/>
    </location>
</feature>
<name>A0A7W4VNN1_9HYPH</name>
<organism evidence="2 3">
    <name type="scientific">Microvirga lupini</name>
    <dbReference type="NCBI Taxonomy" id="420324"/>
    <lineage>
        <taxon>Bacteria</taxon>
        <taxon>Pseudomonadati</taxon>
        <taxon>Pseudomonadota</taxon>
        <taxon>Alphaproteobacteria</taxon>
        <taxon>Hyphomicrobiales</taxon>
        <taxon>Methylobacteriaceae</taxon>
        <taxon>Microvirga</taxon>
    </lineage>
</organism>
<keyword evidence="1" id="KW-0732">Signal</keyword>
<evidence type="ECO:0008006" key="4">
    <source>
        <dbReference type="Google" id="ProtNLM"/>
    </source>
</evidence>
<comment type="caution">
    <text evidence="2">The sequence shown here is derived from an EMBL/GenBank/DDBJ whole genome shotgun (WGS) entry which is preliminary data.</text>
</comment>
<evidence type="ECO:0000256" key="1">
    <source>
        <dbReference type="SAM" id="SignalP"/>
    </source>
</evidence>
<proteinExistence type="predicted"/>
<evidence type="ECO:0000313" key="3">
    <source>
        <dbReference type="Proteomes" id="UP000532010"/>
    </source>
</evidence>
<dbReference type="EMBL" id="JACHWB010000005">
    <property type="protein sequence ID" value="MBB3020502.1"/>
    <property type="molecule type" value="Genomic_DNA"/>
</dbReference>
<accession>A0A7W4VNN1</accession>
<dbReference type="Proteomes" id="UP000532010">
    <property type="component" value="Unassembled WGS sequence"/>
</dbReference>
<dbReference type="RefSeq" id="WP_183452576.1">
    <property type="nucleotide sequence ID" value="NZ_JACHWB010000005.1"/>
</dbReference>
<protein>
    <recommendedName>
        <fullName evidence="4">TonB C-terminal domain-containing protein</fullName>
    </recommendedName>
</protein>
<gene>
    <name evidence="2" type="ORF">FHR70_003588</name>
</gene>
<sequence length="168" mass="18470">MRTLRPYGAWIAACLLSVSPTLPALAQGLFGDPDERREPPPSLPQSFNGIIYPPSGEEIPKQVDTLNDIARAMQACWRPTGLQYSGQSVTIRISFKRNGDVLGKPMITHYREGEPDAANREAFTQAVREALVRCSPMPFTDKLGAAVAGRPFTFRFVDSPATEKPQPL</sequence>